<evidence type="ECO:0000313" key="4">
    <source>
        <dbReference type="Proteomes" id="UP000326759"/>
    </source>
</evidence>
<organism evidence="3 4">
    <name type="scientific">Armadillidium nasatum</name>
    <dbReference type="NCBI Taxonomy" id="96803"/>
    <lineage>
        <taxon>Eukaryota</taxon>
        <taxon>Metazoa</taxon>
        <taxon>Ecdysozoa</taxon>
        <taxon>Arthropoda</taxon>
        <taxon>Crustacea</taxon>
        <taxon>Multicrustacea</taxon>
        <taxon>Malacostraca</taxon>
        <taxon>Eumalacostraca</taxon>
        <taxon>Peracarida</taxon>
        <taxon>Isopoda</taxon>
        <taxon>Oniscidea</taxon>
        <taxon>Crinocheta</taxon>
        <taxon>Armadillidiidae</taxon>
        <taxon>Armadillidium</taxon>
    </lineage>
</organism>
<protein>
    <submittedName>
        <fullName evidence="3">Uncharacterized protein</fullName>
    </submittedName>
</protein>
<feature type="compositionally biased region" description="Basic residues" evidence="2">
    <location>
        <begin position="305"/>
        <end position="319"/>
    </location>
</feature>
<evidence type="ECO:0000256" key="1">
    <source>
        <dbReference type="SAM" id="Coils"/>
    </source>
</evidence>
<dbReference type="OrthoDB" id="6376173at2759"/>
<keyword evidence="1" id="KW-0175">Coiled coil</keyword>
<keyword evidence="4" id="KW-1185">Reference proteome</keyword>
<evidence type="ECO:0000256" key="2">
    <source>
        <dbReference type="SAM" id="MobiDB-lite"/>
    </source>
</evidence>
<reference evidence="3 4" key="1">
    <citation type="journal article" date="2019" name="PLoS Biol.">
        <title>Sex chromosomes control vertical transmission of feminizing Wolbachia symbionts in an isopod.</title>
        <authorList>
            <person name="Becking T."/>
            <person name="Chebbi M.A."/>
            <person name="Giraud I."/>
            <person name="Moumen B."/>
            <person name="Laverre T."/>
            <person name="Caubet Y."/>
            <person name="Peccoud J."/>
            <person name="Gilbert C."/>
            <person name="Cordaux R."/>
        </authorList>
    </citation>
    <scope>NUCLEOTIDE SEQUENCE [LARGE SCALE GENOMIC DNA]</scope>
    <source>
        <strain evidence="3">ANa2</strain>
        <tissue evidence="3">Whole body excluding digestive tract and cuticle</tissue>
    </source>
</reference>
<sequence>MDDVTVVSNDGIIMTTPVTFVSADDENLRLEDSQRSEESYRSLLHENMTLLGRLKEQESLCRALETQMGDIDTKMDNARVNNEKDRIVVQKPSNDEIEGNSSDDVESNERLILQLKARIAELELKGDKLMEEKEELERAFKLHKSHETEIAESLLIRIRELQDAGAEVNIQTVQSQTDNTSNIVPIGRYENLNDHSSVTCHEDEETETNDASAQTTASTTSTTENPLQSSPSTASDATSQTTASLSTPVPANSVKKKKRKRRDEYCNSSDEDVSEDDDNETDEEEEEEEEEEDNKRRSDKEGKDHQKRKRKLASKKVQKLHSLTADLLFQAKRLEGALISRHNLPNSFSDRGEIPHSKQPKKRSLKGRSSLRLTGEENKIHIVRKPSKGANSNRTWSSIEAITSPDKEAESPRLLNLTPLTREKKR</sequence>
<feature type="compositionally biased region" description="Polar residues" evidence="2">
    <location>
        <begin position="389"/>
        <end position="401"/>
    </location>
</feature>
<comment type="caution">
    <text evidence="3">The sequence shown here is derived from an EMBL/GenBank/DDBJ whole genome shotgun (WGS) entry which is preliminary data.</text>
</comment>
<feature type="compositionally biased region" description="Acidic residues" evidence="2">
    <location>
        <begin position="269"/>
        <end position="292"/>
    </location>
</feature>
<gene>
    <name evidence="3" type="ORF">Anas_08775</name>
</gene>
<proteinExistence type="predicted"/>
<feature type="region of interest" description="Disordered" evidence="2">
    <location>
        <begin position="199"/>
        <end position="320"/>
    </location>
</feature>
<feature type="coiled-coil region" evidence="1">
    <location>
        <begin position="105"/>
        <end position="149"/>
    </location>
</feature>
<feature type="compositionally biased region" description="Low complexity" evidence="2">
    <location>
        <begin position="211"/>
        <end position="247"/>
    </location>
</feature>
<name>A0A5N5SVA7_9CRUS</name>
<dbReference type="EMBL" id="SEYY01019853">
    <property type="protein sequence ID" value="KAB7497848.1"/>
    <property type="molecule type" value="Genomic_DNA"/>
</dbReference>
<feature type="compositionally biased region" description="Basic and acidic residues" evidence="2">
    <location>
        <begin position="293"/>
        <end position="304"/>
    </location>
</feature>
<evidence type="ECO:0000313" key="3">
    <source>
        <dbReference type="EMBL" id="KAB7497848.1"/>
    </source>
</evidence>
<feature type="region of interest" description="Disordered" evidence="2">
    <location>
        <begin position="343"/>
        <end position="426"/>
    </location>
</feature>
<accession>A0A5N5SVA7</accession>
<dbReference type="AlphaFoldDB" id="A0A5N5SVA7"/>
<dbReference type="Proteomes" id="UP000326759">
    <property type="component" value="Unassembled WGS sequence"/>
</dbReference>